<evidence type="ECO:0000313" key="2">
    <source>
        <dbReference type="RefSeq" id="XP_017875444.1"/>
    </source>
</evidence>
<keyword evidence="1" id="KW-1185">Reference proteome</keyword>
<evidence type="ECO:0000313" key="1">
    <source>
        <dbReference type="Proteomes" id="UP000694925"/>
    </source>
</evidence>
<dbReference type="AlphaFoldDB" id="A0AAJ7ISF6"/>
<protein>
    <submittedName>
        <fullName evidence="2">Uncharacterized protein LOC108622227 isoform X1</fullName>
    </submittedName>
</protein>
<dbReference type="GeneID" id="108622227"/>
<sequence>MDGQMSFYATLTSEEKSRMQPCMKARCVIMSSDSPPPLQTSIPLVDYDVPDEAGLGKITPTTPTTPVTSKLLNAVDTDIETIENAVSIAQAVLPVPEPRPKIERNNIDATDNKKPVGQPDNDSCIVDCIYFTQQCCEYITKHQLIVTKHLRLFMWKSEACYISDNNVFSKCLHQYKLMSSYNL</sequence>
<reference evidence="2" key="1">
    <citation type="submission" date="2025-08" db="UniProtKB">
        <authorList>
            <consortium name="RefSeq"/>
        </authorList>
    </citation>
    <scope>IDENTIFICATION</scope>
    <source>
        <tissue evidence="2">Whole body</tissue>
    </source>
</reference>
<proteinExistence type="predicted"/>
<gene>
    <name evidence="2" type="primary">LOC108622227</name>
</gene>
<name>A0AAJ7ISF6_9HYME</name>
<dbReference type="Proteomes" id="UP000694925">
    <property type="component" value="Unplaced"/>
</dbReference>
<dbReference type="KEGG" id="ccal:108622227"/>
<accession>A0AAJ7ISF6</accession>
<dbReference type="RefSeq" id="XP_017875444.1">
    <property type="nucleotide sequence ID" value="XM_018019955.2"/>
</dbReference>
<organism evidence="1 2">
    <name type="scientific">Ceratina calcarata</name>
    <dbReference type="NCBI Taxonomy" id="156304"/>
    <lineage>
        <taxon>Eukaryota</taxon>
        <taxon>Metazoa</taxon>
        <taxon>Ecdysozoa</taxon>
        <taxon>Arthropoda</taxon>
        <taxon>Hexapoda</taxon>
        <taxon>Insecta</taxon>
        <taxon>Pterygota</taxon>
        <taxon>Neoptera</taxon>
        <taxon>Endopterygota</taxon>
        <taxon>Hymenoptera</taxon>
        <taxon>Apocrita</taxon>
        <taxon>Aculeata</taxon>
        <taxon>Apoidea</taxon>
        <taxon>Anthophila</taxon>
        <taxon>Apidae</taxon>
        <taxon>Ceratina</taxon>
        <taxon>Zadontomerus</taxon>
    </lineage>
</organism>